<dbReference type="AlphaFoldDB" id="A0A7J6WKC8"/>
<dbReference type="Pfam" id="PF03088">
    <property type="entry name" value="Str_synth"/>
    <property type="match status" value="1"/>
</dbReference>
<keyword evidence="4" id="KW-0325">Glycoprotein</keyword>
<dbReference type="InterPro" id="IPR018119">
    <property type="entry name" value="Strictosidine_synth_cons-reg"/>
</dbReference>
<evidence type="ECO:0000256" key="1">
    <source>
        <dbReference type="ARBA" id="ARBA00004116"/>
    </source>
</evidence>
<comment type="similarity">
    <text evidence="2">Belongs to the strictosidine synthase family.</text>
</comment>
<dbReference type="GO" id="GO:0005773">
    <property type="term" value="C:vacuole"/>
    <property type="evidence" value="ECO:0007669"/>
    <property type="project" value="UniProtKB-SubCell"/>
</dbReference>
<dbReference type="PANTHER" id="PTHR10426">
    <property type="entry name" value="STRICTOSIDINE SYNTHASE-RELATED"/>
    <property type="match status" value="1"/>
</dbReference>
<dbReference type="PANTHER" id="PTHR10426:SF106">
    <property type="entry name" value="PROTEIN STRICTOSIDINE SYNTHASE-LIKE 3"/>
    <property type="match status" value="1"/>
</dbReference>
<evidence type="ECO:0000256" key="4">
    <source>
        <dbReference type="ARBA" id="ARBA00023180"/>
    </source>
</evidence>
<accession>A0A7J6WKC8</accession>
<dbReference type="FunFam" id="2.120.10.30:FF:000060">
    <property type="entry name" value="Putative strictosidine synthase"/>
    <property type="match status" value="1"/>
</dbReference>
<protein>
    <submittedName>
        <fullName evidence="7">Strictosidine synthase</fullName>
    </submittedName>
</protein>
<evidence type="ECO:0000256" key="2">
    <source>
        <dbReference type="ARBA" id="ARBA00009191"/>
    </source>
</evidence>
<dbReference type="GO" id="GO:0012505">
    <property type="term" value="C:endomembrane system"/>
    <property type="evidence" value="ECO:0007669"/>
    <property type="project" value="TreeGrafter"/>
</dbReference>
<reference evidence="7 8" key="1">
    <citation type="submission" date="2020-06" db="EMBL/GenBank/DDBJ databases">
        <title>Transcriptomic and genomic resources for Thalictrum thalictroides and T. hernandezii: Facilitating candidate gene discovery in an emerging model plant lineage.</title>
        <authorList>
            <person name="Arias T."/>
            <person name="Riano-Pachon D.M."/>
            <person name="Di Stilio V.S."/>
        </authorList>
    </citation>
    <scope>NUCLEOTIDE SEQUENCE [LARGE SCALE GENOMIC DNA]</scope>
    <source>
        <strain evidence="8">cv. WT478/WT964</strain>
        <tissue evidence="7">Leaves</tissue>
    </source>
</reference>
<evidence type="ECO:0000313" key="8">
    <source>
        <dbReference type="Proteomes" id="UP000554482"/>
    </source>
</evidence>
<evidence type="ECO:0000259" key="6">
    <source>
        <dbReference type="Pfam" id="PF03088"/>
    </source>
</evidence>
<proteinExistence type="inferred from homology"/>
<keyword evidence="3" id="KW-0926">Vacuole</keyword>
<feature type="domain" description="Strictosidine synthase conserved region" evidence="6">
    <location>
        <begin position="180"/>
        <end position="267"/>
    </location>
</feature>
<feature type="chain" id="PRO_5029704167" evidence="5">
    <location>
        <begin position="20"/>
        <end position="391"/>
    </location>
</feature>
<comment type="caution">
    <text evidence="7">The sequence shown here is derived from an EMBL/GenBank/DDBJ whole genome shotgun (WGS) entry which is preliminary data.</text>
</comment>
<comment type="subcellular location">
    <subcellularLocation>
        <location evidence="1">Vacuole</location>
    </subcellularLocation>
</comment>
<dbReference type="InterPro" id="IPR011042">
    <property type="entry name" value="6-blade_b-propeller_TolB-like"/>
</dbReference>
<gene>
    <name evidence="7" type="ORF">FRX31_013013</name>
</gene>
<dbReference type="Pfam" id="PF20067">
    <property type="entry name" value="SSL_N"/>
    <property type="match status" value="1"/>
</dbReference>
<dbReference type="OrthoDB" id="5307922at2759"/>
<sequence>MSIRVITGTLILLIALYCGFDPLKHSAISDFPDFEAFKVEMSPWSEVPVEKDTENLLQKSEIKFLNQIQGPESMAFDPLGRGPYTGVADGRVLFWNGESWTDFAYTSSNRSDLCNPKPSPLGYIKNEHICGRPLGLRFDKKTGDLYIADAYFGLMVVGPEGGLARLLVNKVEGVPLRFTNDLDIDDEGNIYFTDSSTKYQRRNFMQLVFSGDDSGRVLKYNPTTQETTVLVRNLQFPNGVSLSKDKSFFVFCEGSLGRLRKYWLKGEKAGTSEVFAILPGFPDNVRTNEKGEFWVALHCRRSMFAYISSRYPTLRKFWLKLPIKVMYQYLIQIGGRPHAVIVKYSPEGKLLQILEDSNGKVVRAISEVEEKDGKLWMGSVLMPFVGVYHLA</sequence>
<dbReference type="Gene3D" id="2.120.10.30">
    <property type="entry name" value="TolB, C-terminal domain"/>
    <property type="match status" value="1"/>
</dbReference>
<feature type="signal peptide" evidence="5">
    <location>
        <begin position="1"/>
        <end position="19"/>
    </location>
</feature>
<dbReference type="EMBL" id="JABWDY010014757">
    <property type="protein sequence ID" value="KAF5197398.1"/>
    <property type="molecule type" value="Genomic_DNA"/>
</dbReference>
<name>A0A7J6WKC8_THATH</name>
<evidence type="ECO:0000313" key="7">
    <source>
        <dbReference type="EMBL" id="KAF5197398.1"/>
    </source>
</evidence>
<dbReference type="Proteomes" id="UP000554482">
    <property type="component" value="Unassembled WGS sequence"/>
</dbReference>
<evidence type="ECO:0000256" key="5">
    <source>
        <dbReference type="SAM" id="SignalP"/>
    </source>
</evidence>
<dbReference type="GO" id="GO:0016787">
    <property type="term" value="F:hydrolase activity"/>
    <property type="evidence" value="ECO:0007669"/>
    <property type="project" value="TreeGrafter"/>
</dbReference>
<organism evidence="7 8">
    <name type="scientific">Thalictrum thalictroides</name>
    <name type="common">Rue-anemone</name>
    <name type="synonym">Anemone thalictroides</name>
    <dbReference type="NCBI Taxonomy" id="46969"/>
    <lineage>
        <taxon>Eukaryota</taxon>
        <taxon>Viridiplantae</taxon>
        <taxon>Streptophyta</taxon>
        <taxon>Embryophyta</taxon>
        <taxon>Tracheophyta</taxon>
        <taxon>Spermatophyta</taxon>
        <taxon>Magnoliopsida</taxon>
        <taxon>Ranunculales</taxon>
        <taxon>Ranunculaceae</taxon>
        <taxon>Thalictroideae</taxon>
        <taxon>Thalictrum</taxon>
    </lineage>
</organism>
<evidence type="ECO:0000256" key="3">
    <source>
        <dbReference type="ARBA" id="ARBA00022554"/>
    </source>
</evidence>
<keyword evidence="5" id="KW-0732">Signal</keyword>
<keyword evidence="8" id="KW-1185">Reference proteome</keyword>
<dbReference type="SUPFAM" id="SSF63829">
    <property type="entry name" value="Calcium-dependent phosphotriesterase"/>
    <property type="match status" value="1"/>
</dbReference>